<feature type="compositionally biased region" description="Low complexity" evidence="1">
    <location>
        <begin position="174"/>
        <end position="186"/>
    </location>
</feature>
<feature type="compositionally biased region" description="Basic residues" evidence="1">
    <location>
        <begin position="212"/>
        <end position="224"/>
    </location>
</feature>
<evidence type="ECO:0000256" key="1">
    <source>
        <dbReference type="SAM" id="MobiDB-lite"/>
    </source>
</evidence>
<feature type="compositionally biased region" description="Basic and acidic residues" evidence="1">
    <location>
        <begin position="41"/>
        <end position="50"/>
    </location>
</feature>
<evidence type="ECO:0000313" key="2">
    <source>
        <dbReference type="EMBL" id="CAA9410869.1"/>
    </source>
</evidence>
<feature type="compositionally biased region" description="Basic residues" evidence="1">
    <location>
        <begin position="162"/>
        <end position="173"/>
    </location>
</feature>
<name>A0A6J4PER3_9PSEU</name>
<feature type="non-terminal residue" evidence="2">
    <location>
        <position position="269"/>
    </location>
</feature>
<sequence length="269" mass="29965">DDHLAAHHRTPRPRRPPPGHLLPRRVLRVGLGDPAAPGPARRREPADLRPAHRRVRPVRRRAGRRGARLGPRRRAGPAAARVPLARPPALVRRRRARAAGARRARRARRRRGPRGRRARHRARAARGRARVPHRARDRPADQHLGGDGLDRRRPGPAGRTARGARRRRGHRSAVRALPPAAAAGPAARRHRDRHGPAPGGLAALPRRDRSALRGHRRQRARRGAVPRLVQRRDLVGAVRRGRARSRRAGRDDRGAGRARRRPRGGGPPL</sequence>
<dbReference type="AlphaFoldDB" id="A0A6J4PER3"/>
<feature type="compositionally biased region" description="Low complexity" evidence="1">
    <location>
        <begin position="28"/>
        <end position="39"/>
    </location>
</feature>
<proteinExistence type="predicted"/>
<dbReference type="EMBL" id="CADCUS010000294">
    <property type="protein sequence ID" value="CAA9410869.1"/>
    <property type="molecule type" value="Genomic_DNA"/>
</dbReference>
<reference evidence="2" key="1">
    <citation type="submission" date="2020-02" db="EMBL/GenBank/DDBJ databases">
        <authorList>
            <person name="Meier V. D."/>
        </authorList>
    </citation>
    <scope>NUCLEOTIDE SEQUENCE</scope>
    <source>
        <strain evidence="2">AVDCRST_MAG66</strain>
    </source>
</reference>
<feature type="region of interest" description="Disordered" evidence="1">
    <location>
        <begin position="1"/>
        <end position="269"/>
    </location>
</feature>
<feature type="compositionally biased region" description="Low complexity" evidence="1">
    <location>
        <begin position="76"/>
        <end position="90"/>
    </location>
</feature>
<feature type="compositionally biased region" description="Basic residues" evidence="1">
    <location>
        <begin position="1"/>
        <end position="27"/>
    </location>
</feature>
<organism evidence="2">
    <name type="scientific">uncultured Pseudonocardia sp</name>
    <dbReference type="NCBI Taxonomy" id="211455"/>
    <lineage>
        <taxon>Bacteria</taxon>
        <taxon>Bacillati</taxon>
        <taxon>Actinomycetota</taxon>
        <taxon>Actinomycetes</taxon>
        <taxon>Pseudonocardiales</taxon>
        <taxon>Pseudonocardiaceae</taxon>
        <taxon>Pseudonocardia</taxon>
        <taxon>environmental samples</taxon>
    </lineage>
</organism>
<gene>
    <name evidence="2" type="ORF">AVDCRST_MAG66-2023</name>
</gene>
<feature type="compositionally biased region" description="Basic residues" evidence="1">
    <location>
        <begin position="91"/>
        <end position="136"/>
    </location>
</feature>
<feature type="non-terminal residue" evidence="2">
    <location>
        <position position="1"/>
    </location>
</feature>
<accession>A0A6J4PER3</accession>
<protein>
    <submittedName>
        <fullName evidence="2">Uncharacterized protein</fullName>
    </submittedName>
</protein>
<feature type="compositionally biased region" description="Basic residues" evidence="1">
    <location>
        <begin position="51"/>
        <end position="75"/>
    </location>
</feature>